<proteinExistence type="predicted"/>
<organism evidence="1 2">
    <name type="scientific">Xylaria curta</name>
    <dbReference type="NCBI Taxonomy" id="42375"/>
    <lineage>
        <taxon>Eukaryota</taxon>
        <taxon>Fungi</taxon>
        <taxon>Dikarya</taxon>
        <taxon>Ascomycota</taxon>
        <taxon>Pezizomycotina</taxon>
        <taxon>Sordariomycetes</taxon>
        <taxon>Xylariomycetidae</taxon>
        <taxon>Xylariales</taxon>
        <taxon>Xylariaceae</taxon>
        <taxon>Xylaria</taxon>
    </lineage>
</organism>
<dbReference type="Proteomes" id="UP001143856">
    <property type="component" value="Unassembled WGS sequence"/>
</dbReference>
<evidence type="ECO:0000313" key="2">
    <source>
        <dbReference type="Proteomes" id="UP001143856"/>
    </source>
</evidence>
<reference evidence="1" key="1">
    <citation type="submission" date="2022-10" db="EMBL/GenBank/DDBJ databases">
        <title>Genome Sequence of Xylaria curta.</title>
        <authorList>
            <person name="Buettner E."/>
        </authorList>
    </citation>
    <scope>NUCLEOTIDE SEQUENCE</scope>
    <source>
        <strain evidence="1">Babe10</strain>
    </source>
</reference>
<sequence length="254" mass="28054">MSIDKLSASLLSGSNENTLALANVKLDLSMIKVEVPAEYTGLSAALTSRRRTAAEEGTAHRTARRLGILFQNILPPTPELLRAYGRRSTEVCNKSPKSTEQTISNGIFANYLGADITSIWAAATSGASSIAVHLLACLLARLWPAPEATAIWVEIVAERKRRIEKETMQGVYMTWIELQLICREDFSRGDLAEWDSGARAWLQVADDAQMLRQKQLMLIINNIHLPVNTSRSTYDRVLDAWKASLIATENLLSG</sequence>
<evidence type="ECO:0000313" key="1">
    <source>
        <dbReference type="EMBL" id="KAJ2996573.1"/>
    </source>
</evidence>
<keyword evidence="2" id="KW-1185">Reference proteome</keyword>
<comment type="caution">
    <text evidence="1">The sequence shown here is derived from an EMBL/GenBank/DDBJ whole genome shotgun (WGS) entry which is preliminary data.</text>
</comment>
<accession>A0ACC1PNC9</accession>
<gene>
    <name evidence="1" type="ORF">NUW58_g934</name>
</gene>
<protein>
    <submittedName>
        <fullName evidence="1">Uncharacterized protein</fullName>
    </submittedName>
</protein>
<dbReference type="EMBL" id="JAPDGR010000091">
    <property type="protein sequence ID" value="KAJ2996573.1"/>
    <property type="molecule type" value="Genomic_DNA"/>
</dbReference>
<name>A0ACC1PNC9_9PEZI</name>